<dbReference type="PANTHER" id="PTHR30466:SF11">
    <property type="entry name" value="FLAVIN-DEPENDENT MONOOXYGENASE, REDUCTASE SUBUNIT HSAB"/>
    <property type="match status" value="1"/>
</dbReference>
<dbReference type="InterPro" id="IPR012349">
    <property type="entry name" value="Split_barrel_FMN-bd"/>
</dbReference>
<feature type="domain" description="Flavin reductase like" evidence="3">
    <location>
        <begin position="18"/>
        <end position="164"/>
    </location>
</feature>
<comment type="similarity">
    <text evidence="1">Belongs to the non-flavoprotein flavin reductase family.</text>
</comment>
<gene>
    <name evidence="4" type="ORF">ACFO5X_00160</name>
</gene>
<sequence length="180" mass="19073">MADARLPPVSARDYVDAIAQHVSSVCVITATLDGQRYGLTATAVSSVSADPPRLLVCINKSGTSHDKILAAGHFCVNVLAEHQDVVAMIFAGMGGTRENRFDTGDWTTLKTGAPVLAGAAAVFDCTLGETSDQSTHTVLFGDVVATSHIRGQDTLLYGVRRFRQMRKVFAGLGDGADDYL</sequence>
<organism evidence="4 5">
    <name type="scientific">Seohaeicola nanhaiensis</name>
    <dbReference type="NCBI Taxonomy" id="1387282"/>
    <lineage>
        <taxon>Bacteria</taxon>
        <taxon>Pseudomonadati</taxon>
        <taxon>Pseudomonadota</taxon>
        <taxon>Alphaproteobacteria</taxon>
        <taxon>Rhodobacterales</taxon>
        <taxon>Roseobacteraceae</taxon>
        <taxon>Seohaeicola</taxon>
    </lineage>
</organism>
<dbReference type="RefSeq" id="WP_380714760.1">
    <property type="nucleotide sequence ID" value="NZ_JBHSGI010000002.1"/>
</dbReference>
<dbReference type="Proteomes" id="UP001595973">
    <property type="component" value="Unassembled WGS sequence"/>
</dbReference>
<dbReference type="InterPro" id="IPR050268">
    <property type="entry name" value="NADH-dep_flavin_reductase"/>
</dbReference>
<dbReference type="InterPro" id="IPR002563">
    <property type="entry name" value="Flavin_Rdtase-like_dom"/>
</dbReference>
<dbReference type="Gene3D" id="2.30.110.10">
    <property type="entry name" value="Electron Transport, Fmn-binding Protein, Chain A"/>
    <property type="match status" value="1"/>
</dbReference>
<dbReference type="PANTHER" id="PTHR30466">
    <property type="entry name" value="FLAVIN REDUCTASE"/>
    <property type="match status" value="1"/>
</dbReference>
<dbReference type="EC" id="1.5.1.-" evidence="4"/>
<dbReference type="GO" id="GO:0016491">
    <property type="term" value="F:oxidoreductase activity"/>
    <property type="evidence" value="ECO:0007669"/>
    <property type="project" value="UniProtKB-KW"/>
</dbReference>
<dbReference type="SUPFAM" id="SSF50475">
    <property type="entry name" value="FMN-binding split barrel"/>
    <property type="match status" value="1"/>
</dbReference>
<keyword evidence="2 4" id="KW-0560">Oxidoreductase</keyword>
<dbReference type="EMBL" id="JBHSGI010000002">
    <property type="protein sequence ID" value="MFC4666950.1"/>
    <property type="molecule type" value="Genomic_DNA"/>
</dbReference>
<name>A0ABV9KAF9_9RHOB</name>
<keyword evidence="5" id="KW-1185">Reference proteome</keyword>
<evidence type="ECO:0000313" key="4">
    <source>
        <dbReference type="EMBL" id="MFC4666950.1"/>
    </source>
</evidence>
<comment type="caution">
    <text evidence="4">The sequence shown here is derived from an EMBL/GenBank/DDBJ whole genome shotgun (WGS) entry which is preliminary data.</text>
</comment>
<reference evidence="5" key="1">
    <citation type="journal article" date="2019" name="Int. J. Syst. Evol. Microbiol.">
        <title>The Global Catalogue of Microorganisms (GCM) 10K type strain sequencing project: providing services to taxonomists for standard genome sequencing and annotation.</title>
        <authorList>
            <consortium name="The Broad Institute Genomics Platform"/>
            <consortium name="The Broad Institute Genome Sequencing Center for Infectious Disease"/>
            <person name="Wu L."/>
            <person name="Ma J."/>
        </authorList>
    </citation>
    <scope>NUCLEOTIDE SEQUENCE [LARGE SCALE GENOMIC DNA]</scope>
    <source>
        <strain evidence="5">CGMCC 4.7283</strain>
    </source>
</reference>
<dbReference type="SMART" id="SM00903">
    <property type="entry name" value="Flavin_Reduct"/>
    <property type="match status" value="1"/>
</dbReference>
<evidence type="ECO:0000256" key="2">
    <source>
        <dbReference type="ARBA" id="ARBA00023002"/>
    </source>
</evidence>
<protein>
    <submittedName>
        <fullName evidence="4">Flavin reductase family protein</fullName>
        <ecNumber evidence="4">1.5.1.-</ecNumber>
    </submittedName>
</protein>
<evidence type="ECO:0000256" key="1">
    <source>
        <dbReference type="ARBA" id="ARBA00008898"/>
    </source>
</evidence>
<evidence type="ECO:0000313" key="5">
    <source>
        <dbReference type="Proteomes" id="UP001595973"/>
    </source>
</evidence>
<dbReference type="Pfam" id="PF01613">
    <property type="entry name" value="Flavin_Reduct"/>
    <property type="match status" value="1"/>
</dbReference>
<evidence type="ECO:0000259" key="3">
    <source>
        <dbReference type="SMART" id="SM00903"/>
    </source>
</evidence>
<accession>A0ABV9KAF9</accession>
<proteinExistence type="inferred from homology"/>